<evidence type="ECO:0000313" key="2">
    <source>
        <dbReference type="EMBL" id="CAD6195620.1"/>
    </source>
</evidence>
<gene>
    <name evidence="2" type="ORF">CAUJ_LOCUS11539</name>
</gene>
<feature type="transmembrane region" description="Helical" evidence="1">
    <location>
        <begin position="248"/>
        <end position="269"/>
    </location>
</feature>
<evidence type="ECO:0000256" key="1">
    <source>
        <dbReference type="SAM" id="Phobius"/>
    </source>
</evidence>
<dbReference type="Gene3D" id="1.20.1250.20">
    <property type="entry name" value="MFS general substrate transporter like domains"/>
    <property type="match status" value="2"/>
</dbReference>
<dbReference type="PANTHER" id="PTHR45757:SF15">
    <property type="entry name" value="MFS DOMAIN-CONTAINING PROTEIN"/>
    <property type="match status" value="1"/>
</dbReference>
<feature type="transmembrane region" description="Helical" evidence="1">
    <location>
        <begin position="159"/>
        <end position="179"/>
    </location>
</feature>
<feature type="transmembrane region" description="Helical" evidence="1">
    <location>
        <begin position="65"/>
        <end position="82"/>
    </location>
</feature>
<keyword evidence="3" id="KW-1185">Reference proteome</keyword>
<keyword evidence="1" id="KW-0472">Membrane</keyword>
<feature type="transmembrane region" description="Helical" evidence="1">
    <location>
        <begin position="38"/>
        <end position="58"/>
    </location>
</feature>
<dbReference type="GO" id="GO:0022857">
    <property type="term" value="F:transmembrane transporter activity"/>
    <property type="evidence" value="ECO:0007669"/>
    <property type="project" value="InterPro"/>
</dbReference>
<name>A0A8S1HRD2_9PELO</name>
<dbReference type="SUPFAM" id="SSF103473">
    <property type="entry name" value="MFS general substrate transporter"/>
    <property type="match status" value="1"/>
</dbReference>
<feature type="transmembrane region" description="Helical" evidence="1">
    <location>
        <begin position="342"/>
        <end position="363"/>
    </location>
</feature>
<proteinExistence type="predicted"/>
<dbReference type="Pfam" id="PF07690">
    <property type="entry name" value="MFS_1"/>
    <property type="match status" value="1"/>
</dbReference>
<protein>
    <recommendedName>
        <fullName evidence="4">Major facilitator superfamily (MFS) profile domain-containing protein</fullName>
    </recommendedName>
</protein>
<dbReference type="InterPro" id="IPR036259">
    <property type="entry name" value="MFS_trans_sf"/>
</dbReference>
<dbReference type="Proteomes" id="UP000835052">
    <property type="component" value="Unassembled WGS sequence"/>
</dbReference>
<organism evidence="2 3">
    <name type="scientific">Caenorhabditis auriculariae</name>
    <dbReference type="NCBI Taxonomy" id="2777116"/>
    <lineage>
        <taxon>Eukaryota</taxon>
        <taxon>Metazoa</taxon>
        <taxon>Ecdysozoa</taxon>
        <taxon>Nematoda</taxon>
        <taxon>Chromadorea</taxon>
        <taxon>Rhabditida</taxon>
        <taxon>Rhabditina</taxon>
        <taxon>Rhabditomorpha</taxon>
        <taxon>Rhabditoidea</taxon>
        <taxon>Rhabditidae</taxon>
        <taxon>Peloderinae</taxon>
        <taxon>Caenorhabditis</taxon>
    </lineage>
</organism>
<feature type="transmembrane region" description="Helical" evidence="1">
    <location>
        <begin position="307"/>
        <end position="330"/>
    </location>
</feature>
<dbReference type="AlphaFoldDB" id="A0A8S1HRD2"/>
<accession>A0A8S1HRD2</accession>
<evidence type="ECO:0000313" key="3">
    <source>
        <dbReference type="Proteomes" id="UP000835052"/>
    </source>
</evidence>
<keyword evidence="1" id="KW-0812">Transmembrane</keyword>
<dbReference type="EMBL" id="CAJGYM010000058">
    <property type="protein sequence ID" value="CAD6195620.1"/>
    <property type="molecule type" value="Genomic_DNA"/>
</dbReference>
<dbReference type="GO" id="GO:0016020">
    <property type="term" value="C:membrane"/>
    <property type="evidence" value="ECO:0007669"/>
    <property type="project" value="TreeGrafter"/>
</dbReference>
<dbReference type="OrthoDB" id="2985014at2759"/>
<dbReference type="PANTHER" id="PTHR45757">
    <property type="entry name" value="PROTEIN CBG23364-RELATED"/>
    <property type="match status" value="1"/>
</dbReference>
<feature type="transmembrane region" description="Helical" evidence="1">
    <location>
        <begin position="126"/>
        <end position="147"/>
    </location>
</feature>
<feature type="transmembrane region" description="Helical" evidence="1">
    <location>
        <begin position="205"/>
        <end position="228"/>
    </location>
</feature>
<reference evidence="2" key="1">
    <citation type="submission" date="2020-10" db="EMBL/GenBank/DDBJ databases">
        <authorList>
            <person name="Kikuchi T."/>
        </authorList>
    </citation>
    <scope>NUCLEOTIDE SEQUENCE</scope>
    <source>
        <strain evidence="2">NKZ352</strain>
    </source>
</reference>
<dbReference type="InterPro" id="IPR011701">
    <property type="entry name" value="MFS"/>
</dbReference>
<feature type="transmembrane region" description="Helical" evidence="1">
    <location>
        <begin position="281"/>
        <end position="301"/>
    </location>
</feature>
<comment type="caution">
    <text evidence="2">The sequence shown here is derived from an EMBL/GenBank/DDBJ whole genome shotgun (WGS) entry which is preliminary data.</text>
</comment>
<keyword evidence="1" id="KW-1133">Transmembrane helix</keyword>
<feature type="transmembrane region" description="Helical" evidence="1">
    <location>
        <begin position="375"/>
        <end position="393"/>
    </location>
</feature>
<sequence length="411" mass="45929">MTLVYSNRIVFGFTVICQQPDNETLADPDYYLSDSLNVAWMFTATAIGMIFGPMPLSLTQGCDTRWLIVGYGAISIVSVLFYPLADSIGLWPALICRFLGGFSQGSQLHFSNDIVLRWTPKAEMSLFFSIMLAASQIGPLFTMILGGEMCTTSCLGWKATYYVLAFFTFISTVSFRLLLHGRRFDEQTHKEPQCKTLGGVPYKSLLTDVTIWTSLIMFSGYYVGMIVYQQYSPTFIKQVLNYSIRETGYFSAIPMIAAIVIKVGLGKLIDFGFGMSDKWRLALPLVFLEAPSAAALFLTGYMDDRRLALGFNMLFASLHFFVPVICSRTIQIRAGQYSHFAMNINMIVAGIAQIIIPIGVHTAVPDNTRQQWSHVFYFIAVLICLTSISYVFLTNARPAKWTKSTSKVLPA</sequence>
<evidence type="ECO:0008006" key="4">
    <source>
        <dbReference type="Google" id="ProtNLM"/>
    </source>
</evidence>